<keyword evidence="9" id="KW-1185">Reference proteome</keyword>
<evidence type="ECO:0000256" key="2">
    <source>
        <dbReference type="ARBA" id="ARBA00016013"/>
    </source>
</evidence>
<evidence type="ECO:0000313" key="9">
    <source>
        <dbReference type="Proteomes" id="UP001201985"/>
    </source>
</evidence>
<evidence type="ECO:0000256" key="4">
    <source>
        <dbReference type="ARBA" id="ARBA00024746"/>
    </source>
</evidence>
<keyword evidence="8" id="KW-0282">Flagellum</keyword>
<keyword evidence="3 5" id="KW-1005">Bacterial flagellum biogenesis</keyword>
<dbReference type="Pfam" id="PF13860">
    <property type="entry name" value="FlgD_ig"/>
    <property type="match status" value="1"/>
</dbReference>
<protein>
    <recommendedName>
        <fullName evidence="2 5">Basal-body rod modification protein FlgD</fullName>
    </recommendedName>
</protein>
<evidence type="ECO:0000259" key="7">
    <source>
        <dbReference type="Pfam" id="PF13860"/>
    </source>
</evidence>
<evidence type="ECO:0000256" key="1">
    <source>
        <dbReference type="ARBA" id="ARBA00010577"/>
    </source>
</evidence>
<dbReference type="EMBL" id="JALBUU010000004">
    <property type="protein sequence ID" value="MCI0754797.1"/>
    <property type="molecule type" value="Genomic_DNA"/>
</dbReference>
<reference evidence="8 9" key="1">
    <citation type="submission" date="2022-03" db="EMBL/GenBank/DDBJ databases">
        <title>Complete genome analysis of Roseomonas KG 17.1 : a prolific producer of plant growth promoters.</title>
        <authorList>
            <person name="Saadouli I."/>
            <person name="Najjari A."/>
            <person name="Mosbah A."/>
            <person name="Ouzari H.I."/>
        </authorList>
    </citation>
    <scope>NUCLEOTIDE SEQUENCE [LARGE SCALE GENOMIC DNA]</scope>
    <source>
        <strain evidence="8 9">KG17-1</strain>
    </source>
</reference>
<evidence type="ECO:0000256" key="5">
    <source>
        <dbReference type="RuleBase" id="RU362076"/>
    </source>
</evidence>
<comment type="function">
    <text evidence="4 5">Required for flagellar hook formation. May act as a scaffolding protein.</text>
</comment>
<dbReference type="Pfam" id="PF03963">
    <property type="entry name" value="FlgD"/>
    <property type="match status" value="1"/>
</dbReference>
<name>A0ABS9W679_9PROT</name>
<dbReference type="InterPro" id="IPR005648">
    <property type="entry name" value="FlgD"/>
</dbReference>
<organism evidence="8 9">
    <name type="scientific">Teichococcus vastitatis</name>
    <dbReference type="NCBI Taxonomy" id="2307076"/>
    <lineage>
        <taxon>Bacteria</taxon>
        <taxon>Pseudomonadati</taxon>
        <taxon>Pseudomonadota</taxon>
        <taxon>Alphaproteobacteria</taxon>
        <taxon>Acetobacterales</taxon>
        <taxon>Roseomonadaceae</taxon>
        <taxon>Roseomonas</taxon>
    </lineage>
</organism>
<gene>
    <name evidence="8" type="ORF">MON41_13625</name>
</gene>
<evidence type="ECO:0000313" key="8">
    <source>
        <dbReference type="EMBL" id="MCI0754797.1"/>
    </source>
</evidence>
<dbReference type="Gene3D" id="2.60.40.4070">
    <property type="match status" value="1"/>
</dbReference>
<comment type="similarity">
    <text evidence="1 5">Belongs to the FlgD family.</text>
</comment>
<dbReference type="Proteomes" id="UP001201985">
    <property type="component" value="Unassembled WGS sequence"/>
</dbReference>
<feature type="region of interest" description="Disordered" evidence="6">
    <location>
        <begin position="1"/>
        <end position="33"/>
    </location>
</feature>
<evidence type="ECO:0000256" key="3">
    <source>
        <dbReference type="ARBA" id="ARBA00022795"/>
    </source>
</evidence>
<keyword evidence="8" id="KW-0966">Cell projection</keyword>
<feature type="compositionally biased region" description="Low complexity" evidence="6">
    <location>
        <begin position="1"/>
        <end position="14"/>
    </location>
</feature>
<dbReference type="InterPro" id="IPR025965">
    <property type="entry name" value="FlgD/Vpr_Ig-like"/>
</dbReference>
<accession>A0ABS9W679</accession>
<proteinExistence type="inferred from homology"/>
<evidence type="ECO:0000256" key="6">
    <source>
        <dbReference type="SAM" id="MobiDB-lite"/>
    </source>
</evidence>
<sequence length="235" mass="24336">MATTSSITATSAAGPAGGTTGSTSTTATTQLKSSSEDFDRFLTLLTAQMKYQDPMQPTDPTQFVAQLAQFSQVEQQTKSNTYLKTISEALTNSASLSENAAMLGRTVQTEMSEITLSSSGATVPLNLTVSSSTLSGTRLEVVNSAGQVVRKVNLNSGSTNLTFDGKDNSGLPLSGGKYTVRVVGEDADSTRQTAGTVSSSGKITEVRRDSSGSLSLLLDNGNLVSAKEVTRLAAG</sequence>
<feature type="domain" description="FlgD/Vpr Ig-like" evidence="7">
    <location>
        <begin position="121"/>
        <end position="187"/>
    </location>
</feature>
<dbReference type="RefSeq" id="WP_241793077.1">
    <property type="nucleotide sequence ID" value="NZ_JALBUU010000004.1"/>
</dbReference>
<comment type="caution">
    <text evidence="8">The sequence shown here is derived from an EMBL/GenBank/DDBJ whole genome shotgun (WGS) entry which is preliminary data.</text>
</comment>
<dbReference type="Gene3D" id="2.30.30.910">
    <property type="match status" value="1"/>
</dbReference>
<keyword evidence="8" id="KW-0969">Cilium</keyword>